<protein>
    <submittedName>
        <fullName evidence="1">DUF4250 domain-containing protein</fullName>
    </submittedName>
</protein>
<accession>A0ABV1HNL2</accession>
<evidence type="ECO:0000313" key="1">
    <source>
        <dbReference type="EMBL" id="MEQ2563906.1"/>
    </source>
</evidence>
<name>A0ABV1HNL2_9FIRM</name>
<dbReference type="Pfam" id="PF14056">
    <property type="entry name" value="DUF4250"/>
    <property type="match status" value="1"/>
</dbReference>
<gene>
    <name evidence="1" type="ORF">WMO41_12160</name>
</gene>
<reference evidence="1 2" key="1">
    <citation type="submission" date="2024-03" db="EMBL/GenBank/DDBJ databases">
        <title>Human intestinal bacterial collection.</title>
        <authorList>
            <person name="Pauvert C."/>
            <person name="Hitch T.C.A."/>
            <person name="Clavel T."/>
        </authorList>
    </citation>
    <scope>NUCLEOTIDE SEQUENCE [LARGE SCALE GENOMIC DNA]</scope>
    <source>
        <strain evidence="1 2">CLA-AP-H27</strain>
    </source>
</reference>
<dbReference type="EMBL" id="JBBMFJ010000027">
    <property type="protein sequence ID" value="MEQ2563906.1"/>
    <property type="molecule type" value="Genomic_DNA"/>
</dbReference>
<dbReference type="Proteomes" id="UP001437460">
    <property type="component" value="Unassembled WGS sequence"/>
</dbReference>
<dbReference type="RefSeq" id="WP_349229981.1">
    <property type="nucleotide sequence ID" value="NZ_JBBMFJ010000027.1"/>
</dbReference>
<dbReference type="InterPro" id="IPR025346">
    <property type="entry name" value="DUF4250"/>
</dbReference>
<evidence type="ECO:0000313" key="2">
    <source>
        <dbReference type="Proteomes" id="UP001437460"/>
    </source>
</evidence>
<keyword evidence="2" id="KW-1185">Reference proteome</keyword>
<proteinExistence type="predicted"/>
<sequence>MAAIPKDPVMLMSFFNTQLRDNYSSFDDLCSAYDLDAEEMKEKLSAIDYHYDADRNQFV</sequence>
<organism evidence="1 2">
    <name type="scientific">Ventrimonas faecis</name>
    <dbReference type="NCBI Taxonomy" id="3133170"/>
    <lineage>
        <taxon>Bacteria</taxon>
        <taxon>Bacillati</taxon>
        <taxon>Bacillota</taxon>
        <taxon>Clostridia</taxon>
        <taxon>Lachnospirales</taxon>
        <taxon>Lachnospiraceae</taxon>
        <taxon>Ventrimonas</taxon>
    </lineage>
</organism>
<comment type="caution">
    <text evidence="1">The sequence shown here is derived from an EMBL/GenBank/DDBJ whole genome shotgun (WGS) entry which is preliminary data.</text>
</comment>